<protein>
    <submittedName>
        <fullName evidence="1">Uncharacterized protein</fullName>
    </submittedName>
</protein>
<proteinExistence type="predicted"/>
<accession>A0A4U5M0M7</accession>
<reference evidence="1 2" key="1">
    <citation type="journal article" date="2015" name="Genome Biol.">
        <title>Comparative genomics of Steinernema reveals deeply conserved gene regulatory networks.</title>
        <authorList>
            <person name="Dillman A.R."/>
            <person name="Macchietto M."/>
            <person name="Porter C.F."/>
            <person name="Rogers A."/>
            <person name="Williams B."/>
            <person name="Antoshechkin I."/>
            <person name="Lee M.M."/>
            <person name="Goodwin Z."/>
            <person name="Lu X."/>
            <person name="Lewis E.E."/>
            <person name="Goodrich-Blair H."/>
            <person name="Stock S.P."/>
            <person name="Adams B.J."/>
            <person name="Sternberg P.W."/>
            <person name="Mortazavi A."/>
        </authorList>
    </citation>
    <scope>NUCLEOTIDE SEQUENCE [LARGE SCALE GENOMIC DNA]</scope>
    <source>
        <strain evidence="1 2">ALL</strain>
    </source>
</reference>
<dbReference type="Proteomes" id="UP000298663">
    <property type="component" value="Unassembled WGS sequence"/>
</dbReference>
<comment type="caution">
    <text evidence="1">The sequence shown here is derived from an EMBL/GenBank/DDBJ whole genome shotgun (WGS) entry which is preliminary data.</text>
</comment>
<sequence length="162" mass="18735">MYKLRIALLLHKLYLSRSTPTANISATFLINELPYYFAKDVVKRLFQRTDFEKEQPKRYENVARLSWKEADGTFYEDDGTCPNQRITRAFVDRETDGTFACRVCLRNLSLSKSVEEALKMKNVLPGGDLLITFLHRKDSSKQYSNLSALELIEKIITPFGID</sequence>
<evidence type="ECO:0000313" key="2">
    <source>
        <dbReference type="Proteomes" id="UP000298663"/>
    </source>
</evidence>
<keyword evidence="2" id="KW-1185">Reference proteome</keyword>
<organism evidence="1 2">
    <name type="scientific">Steinernema carpocapsae</name>
    <name type="common">Entomopathogenic nematode</name>
    <dbReference type="NCBI Taxonomy" id="34508"/>
    <lineage>
        <taxon>Eukaryota</taxon>
        <taxon>Metazoa</taxon>
        <taxon>Ecdysozoa</taxon>
        <taxon>Nematoda</taxon>
        <taxon>Chromadorea</taxon>
        <taxon>Rhabditida</taxon>
        <taxon>Tylenchina</taxon>
        <taxon>Panagrolaimomorpha</taxon>
        <taxon>Strongyloidoidea</taxon>
        <taxon>Steinernematidae</taxon>
        <taxon>Steinernema</taxon>
    </lineage>
</organism>
<dbReference type="EMBL" id="AZBU02000010">
    <property type="protein sequence ID" value="TKR62208.1"/>
    <property type="molecule type" value="Genomic_DNA"/>
</dbReference>
<dbReference type="AlphaFoldDB" id="A0A4U5M0M7"/>
<evidence type="ECO:0000313" key="1">
    <source>
        <dbReference type="EMBL" id="TKR62208.1"/>
    </source>
</evidence>
<reference evidence="1 2" key="2">
    <citation type="journal article" date="2019" name="G3 (Bethesda)">
        <title>Hybrid Assembly of the Genome of the Entomopathogenic Nematode Steinernema carpocapsae Identifies the X-Chromosome.</title>
        <authorList>
            <person name="Serra L."/>
            <person name="Macchietto M."/>
            <person name="Macias-Munoz A."/>
            <person name="McGill C.J."/>
            <person name="Rodriguez I.M."/>
            <person name="Rodriguez B."/>
            <person name="Murad R."/>
            <person name="Mortazavi A."/>
        </authorList>
    </citation>
    <scope>NUCLEOTIDE SEQUENCE [LARGE SCALE GENOMIC DNA]</scope>
    <source>
        <strain evidence="1 2">ALL</strain>
    </source>
</reference>
<name>A0A4U5M0M7_STECR</name>
<gene>
    <name evidence="1" type="ORF">L596_026197</name>
</gene>